<dbReference type="PANTHER" id="PTHR33099">
    <property type="entry name" value="FE2OG DIOXYGENASE DOMAIN-CONTAINING PROTEIN"/>
    <property type="match status" value="1"/>
</dbReference>
<feature type="domain" description="Fe2OG dioxygenase" evidence="2">
    <location>
        <begin position="209"/>
        <end position="315"/>
    </location>
</feature>
<sequence>MQSDFPRSEPDIMAYDYYDASPSDTQTESPTYDYHAEYEYDRNSIPGPPPARPDDIFFAPDDHPAGKPLLMELLKSLQSSNRRANFACGGSVTVASTDAADDSSSSPRSTPPVVVRWDDKTQTSPSRSGEGPTVFKAVFTQDEADVRMVEKLVLDCQPATFGRGQEDVLDETYRKAGKLEPSQFSTNFCPYDTGIVDAITAMLMTDSLDGEVMLGVRAQLYKLNVYSGPEGKFKSHVDTPRGEKQFGSLVVCLPFQHSGGVLEVRHDGKVAEFDWSTNSSHSGDIQWAAFYSDCEHEVMSVTQGHRVTLTYNLYYKSVNRSWPAVPLPIDGTKTPFYQTMRNIMQLPVFLKEGGLLGIYCSHSYPHAHPTEYVKVPFMLKGGDAAIYRSLMAIPGLSVRLLPILGKDIDRGFQMKIRRDETPAGKPWRDGSFKHLRDKMFGQVQGPESNKESRWQWYEPVISHIDLAGVQLQPWKECIDICVNSASEVEEMFQRSWPLQRLRDVQWLNEPESSELSLDYIAHGNDASMEYVYTSLAFIISVPPHEERTKSL</sequence>
<accession>A0A8K0SPC5</accession>
<dbReference type="PROSITE" id="PS51471">
    <property type="entry name" value="FE2OG_OXY"/>
    <property type="match status" value="1"/>
</dbReference>
<comment type="caution">
    <text evidence="3">The sequence shown here is derived from an EMBL/GenBank/DDBJ whole genome shotgun (WGS) entry which is preliminary data.</text>
</comment>
<keyword evidence="4" id="KW-1185">Reference proteome</keyword>
<organism evidence="3 4">
    <name type="scientific">Stachybotrys elegans</name>
    <dbReference type="NCBI Taxonomy" id="80388"/>
    <lineage>
        <taxon>Eukaryota</taxon>
        <taxon>Fungi</taxon>
        <taxon>Dikarya</taxon>
        <taxon>Ascomycota</taxon>
        <taxon>Pezizomycotina</taxon>
        <taxon>Sordariomycetes</taxon>
        <taxon>Hypocreomycetidae</taxon>
        <taxon>Hypocreales</taxon>
        <taxon>Stachybotryaceae</taxon>
        <taxon>Stachybotrys</taxon>
    </lineage>
</organism>
<feature type="region of interest" description="Disordered" evidence="1">
    <location>
        <begin position="1"/>
        <end position="62"/>
    </location>
</feature>
<reference evidence="3" key="1">
    <citation type="journal article" date="2021" name="Nat. Commun.">
        <title>Genetic determinants of endophytism in the Arabidopsis root mycobiome.</title>
        <authorList>
            <person name="Mesny F."/>
            <person name="Miyauchi S."/>
            <person name="Thiergart T."/>
            <person name="Pickel B."/>
            <person name="Atanasova L."/>
            <person name="Karlsson M."/>
            <person name="Huettel B."/>
            <person name="Barry K.W."/>
            <person name="Haridas S."/>
            <person name="Chen C."/>
            <person name="Bauer D."/>
            <person name="Andreopoulos W."/>
            <person name="Pangilinan J."/>
            <person name="LaButti K."/>
            <person name="Riley R."/>
            <person name="Lipzen A."/>
            <person name="Clum A."/>
            <person name="Drula E."/>
            <person name="Henrissat B."/>
            <person name="Kohler A."/>
            <person name="Grigoriev I.V."/>
            <person name="Martin F.M."/>
            <person name="Hacquard S."/>
        </authorList>
    </citation>
    <scope>NUCLEOTIDE SEQUENCE</scope>
    <source>
        <strain evidence="3">MPI-CAGE-CH-0235</strain>
    </source>
</reference>
<feature type="compositionally biased region" description="Basic and acidic residues" evidence="1">
    <location>
        <begin position="52"/>
        <end position="62"/>
    </location>
</feature>
<dbReference type="AlphaFoldDB" id="A0A8K0SPC5"/>
<evidence type="ECO:0000256" key="1">
    <source>
        <dbReference type="SAM" id="MobiDB-lite"/>
    </source>
</evidence>
<proteinExistence type="predicted"/>
<dbReference type="PANTHER" id="PTHR33099:SF7">
    <property type="entry name" value="MYND-TYPE DOMAIN-CONTAINING PROTEIN"/>
    <property type="match status" value="1"/>
</dbReference>
<evidence type="ECO:0000259" key="2">
    <source>
        <dbReference type="PROSITE" id="PS51471"/>
    </source>
</evidence>
<dbReference type="Pfam" id="PF13640">
    <property type="entry name" value="2OG-FeII_Oxy_3"/>
    <property type="match status" value="1"/>
</dbReference>
<protein>
    <recommendedName>
        <fullName evidence="2">Fe2OG dioxygenase domain-containing protein</fullName>
    </recommendedName>
</protein>
<gene>
    <name evidence="3" type="ORF">B0I35DRAFT_197903</name>
</gene>
<dbReference type="InterPro" id="IPR044862">
    <property type="entry name" value="Pro_4_hyd_alph_FE2OG_OXY"/>
</dbReference>
<name>A0A8K0SPC5_9HYPO</name>
<dbReference type="Proteomes" id="UP000813444">
    <property type="component" value="Unassembled WGS sequence"/>
</dbReference>
<feature type="compositionally biased region" description="Low complexity" evidence="1">
    <location>
        <begin position="96"/>
        <end position="115"/>
    </location>
</feature>
<feature type="compositionally biased region" description="Basic and acidic residues" evidence="1">
    <location>
        <begin position="1"/>
        <end position="10"/>
    </location>
</feature>
<dbReference type="InterPro" id="IPR005123">
    <property type="entry name" value="Oxoglu/Fe-dep_dioxygenase_dom"/>
</dbReference>
<dbReference type="Gene3D" id="2.60.120.620">
    <property type="entry name" value="q2cbj1_9rhob like domain"/>
    <property type="match status" value="1"/>
</dbReference>
<evidence type="ECO:0000313" key="4">
    <source>
        <dbReference type="Proteomes" id="UP000813444"/>
    </source>
</evidence>
<evidence type="ECO:0000313" key="3">
    <source>
        <dbReference type="EMBL" id="KAH7320592.1"/>
    </source>
</evidence>
<feature type="region of interest" description="Disordered" evidence="1">
    <location>
        <begin position="96"/>
        <end position="132"/>
    </location>
</feature>
<dbReference type="OrthoDB" id="27483at2759"/>
<dbReference type="EMBL" id="JAGPNK010000005">
    <property type="protein sequence ID" value="KAH7320592.1"/>
    <property type="molecule type" value="Genomic_DNA"/>
</dbReference>